<dbReference type="Pfam" id="PF01189">
    <property type="entry name" value="Methyltr_RsmB-F"/>
    <property type="match status" value="1"/>
</dbReference>
<dbReference type="InterPro" id="IPR023267">
    <property type="entry name" value="RCMT"/>
</dbReference>
<dbReference type="InterPro" id="IPR001678">
    <property type="entry name" value="MeTrfase_RsmB-F_NOP2_dom"/>
</dbReference>
<dbReference type="GO" id="GO:0008173">
    <property type="term" value="F:RNA methyltransferase activity"/>
    <property type="evidence" value="ECO:0007669"/>
    <property type="project" value="InterPro"/>
</dbReference>
<feature type="active site" description="Nucleophile" evidence="5">
    <location>
        <position position="233"/>
    </location>
</feature>
<dbReference type="SUPFAM" id="SSF53335">
    <property type="entry name" value="S-adenosyl-L-methionine-dependent methyltransferases"/>
    <property type="match status" value="1"/>
</dbReference>
<feature type="domain" description="SAM-dependent MTase RsmB/NOP-type" evidence="6">
    <location>
        <begin position="1"/>
        <end position="295"/>
    </location>
</feature>
<feature type="binding site" evidence="5">
    <location>
        <begin position="112"/>
        <end position="118"/>
    </location>
    <ligand>
        <name>S-adenosyl-L-methionine</name>
        <dbReference type="ChEBI" id="CHEBI:59789"/>
    </ligand>
</feature>
<keyword evidence="3 5" id="KW-0949">S-adenosyl-L-methionine</keyword>
<name>A0A1U7J0R0_9CYAN</name>
<evidence type="ECO:0000256" key="2">
    <source>
        <dbReference type="ARBA" id="ARBA00022679"/>
    </source>
</evidence>
<proteinExistence type="inferred from homology"/>
<dbReference type="PROSITE" id="PS51686">
    <property type="entry name" value="SAM_MT_RSMB_NOP"/>
    <property type="match status" value="1"/>
</dbReference>
<dbReference type="AlphaFoldDB" id="A0A1U7J0R0"/>
<gene>
    <name evidence="7" type="ORF">NIES30_20590</name>
</gene>
<dbReference type="EMBL" id="MRCG01000018">
    <property type="protein sequence ID" value="OKH45177.1"/>
    <property type="molecule type" value="Genomic_DNA"/>
</dbReference>
<feature type="binding site" evidence="5">
    <location>
        <position position="135"/>
    </location>
    <ligand>
        <name>S-adenosyl-L-methionine</name>
        <dbReference type="ChEBI" id="CHEBI:59789"/>
    </ligand>
</feature>
<dbReference type="PANTHER" id="PTHR22807">
    <property type="entry name" value="NOP2 YEAST -RELATED NOL1/NOP2/FMU SUN DOMAIN-CONTAINING"/>
    <property type="match status" value="1"/>
</dbReference>
<evidence type="ECO:0000256" key="3">
    <source>
        <dbReference type="ARBA" id="ARBA00022691"/>
    </source>
</evidence>
<comment type="caution">
    <text evidence="7">The sequence shown here is derived from an EMBL/GenBank/DDBJ whole genome shotgun (WGS) entry which is preliminary data.</text>
</comment>
<dbReference type="InterPro" id="IPR029063">
    <property type="entry name" value="SAM-dependent_MTases_sf"/>
</dbReference>
<dbReference type="InterPro" id="IPR049560">
    <property type="entry name" value="MeTrfase_RsmB-F_NOP2_cat"/>
</dbReference>
<dbReference type="RefSeq" id="WP_073610328.1">
    <property type="nucleotide sequence ID" value="NZ_MRCG01000018.1"/>
</dbReference>
<dbReference type="PANTHER" id="PTHR22807:SF30">
    <property type="entry name" value="28S RRNA (CYTOSINE(4447)-C(5))-METHYLTRANSFERASE-RELATED"/>
    <property type="match status" value="1"/>
</dbReference>
<organism evidence="7 8">
    <name type="scientific">Phormidium tenue NIES-30</name>
    <dbReference type="NCBI Taxonomy" id="549789"/>
    <lineage>
        <taxon>Bacteria</taxon>
        <taxon>Bacillati</taxon>
        <taxon>Cyanobacteriota</taxon>
        <taxon>Cyanophyceae</taxon>
        <taxon>Oscillatoriophycideae</taxon>
        <taxon>Oscillatoriales</taxon>
        <taxon>Oscillatoriaceae</taxon>
        <taxon>Phormidium</taxon>
    </lineage>
</organism>
<feature type="binding site" evidence="5">
    <location>
        <position position="180"/>
    </location>
    <ligand>
        <name>S-adenosyl-L-methionine</name>
        <dbReference type="ChEBI" id="CHEBI:59789"/>
    </ligand>
</feature>
<protein>
    <submittedName>
        <fullName evidence="7">Fmu (Sun) domain-containing protein</fullName>
    </submittedName>
</protein>
<sequence>MGEPSNLLLKLSRRLFAEARDRDAFVEALVNPQPFPTAIVWMQPRLEVVPFAIAPALPWQPAWVDRLSGDQRPGQHGLHQDGAYYCLDMASVFSAAVLSAIATPTESVLDLCAAPGGKSLLAWKALTPDHLWCNEVVRKRVRVLIANLKRCGLTDSLVFNLDPQTFAEQLPHAASVVIVDAPCSGQSLLAKGDQALGCFHPVNIKKNASRQKRILASAAQTVTGGGYLAYMTCTFSPDENEQVVEWLIKKFPQFEAVEVPVLADYASPLSALPCYRLWPQSGLGAGGFTALLHNRATSTEPINLDFLAAQGMQIYGVERSP</sequence>
<dbReference type="Gene3D" id="3.40.50.150">
    <property type="entry name" value="Vaccinia Virus protein VP39"/>
    <property type="match status" value="1"/>
</dbReference>
<dbReference type="PRINTS" id="PR02008">
    <property type="entry name" value="RCMTFAMILY"/>
</dbReference>
<reference evidence="7 8" key="1">
    <citation type="submission" date="2016-11" db="EMBL/GenBank/DDBJ databases">
        <title>Draft Genome Sequences of Nine Cyanobacterial Strains from Diverse Habitats.</title>
        <authorList>
            <person name="Zhu T."/>
            <person name="Hou S."/>
            <person name="Lu X."/>
            <person name="Hess W.R."/>
        </authorList>
    </citation>
    <scope>NUCLEOTIDE SEQUENCE [LARGE SCALE GENOMIC DNA]</scope>
    <source>
        <strain evidence="7 8">NIES-30</strain>
    </source>
</reference>
<comment type="similarity">
    <text evidence="5">Belongs to the class I-like SAM-binding methyltransferase superfamily. RsmB/NOP family.</text>
</comment>
<accession>A0A1U7J0R0</accession>
<keyword evidence="1 5" id="KW-0489">Methyltransferase</keyword>
<evidence type="ECO:0000256" key="5">
    <source>
        <dbReference type="PROSITE-ProRule" id="PRU01023"/>
    </source>
</evidence>
<evidence type="ECO:0000256" key="4">
    <source>
        <dbReference type="ARBA" id="ARBA00022884"/>
    </source>
</evidence>
<feature type="binding site" evidence="5">
    <location>
        <position position="162"/>
    </location>
    <ligand>
        <name>S-adenosyl-L-methionine</name>
        <dbReference type="ChEBI" id="CHEBI:59789"/>
    </ligand>
</feature>
<evidence type="ECO:0000259" key="6">
    <source>
        <dbReference type="PROSITE" id="PS51686"/>
    </source>
</evidence>
<dbReference type="GO" id="GO:0001510">
    <property type="term" value="P:RNA methylation"/>
    <property type="evidence" value="ECO:0007669"/>
    <property type="project" value="InterPro"/>
</dbReference>
<evidence type="ECO:0000313" key="8">
    <source>
        <dbReference type="Proteomes" id="UP000185557"/>
    </source>
</evidence>
<keyword evidence="2 5" id="KW-0808">Transferase</keyword>
<dbReference type="GO" id="GO:0003723">
    <property type="term" value="F:RNA binding"/>
    <property type="evidence" value="ECO:0007669"/>
    <property type="project" value="UniProtKB-UniRule"/>
</dbReference>
<dbReference type="OrthoDB" id="9810297at2"/>
<dbReference type="Proteomes" id="UP000185557">
    <property type="component" value="Unassembled WGS sequence"/>
</dbReference>
<evidence type="ECO:0000256" key="1">
    <source>
        <dbReference type="ARBA" id="ARBA00022603"/>
    </source>
</evidence>
<keyword evidence="8" id="KW-1185">Reference proteome</keyword>
<dbReference type="STRING" id="549789.NIES30_20590"/>
<evidence type="ECO:0000313" key="7">
    <source>
        <dbReference type="EMBL" id="OKH45177.1"/>
    </source>
</evidence>
<keyword evidence="4 5" id="KW-0694">RNA-binding</keyword>